<gene>
    <name evidence="5" type="ordered locus">Acid_3352</name>
</gene>
<dbReference type="PANTHER" id="PTHR46124">
    <property type="entry name" value="D-AMINOACYL-TRNA DEACYLASE"/>
    <property type="match status" value="1"/>
</dbReference>
<dbReference type="InterPro" id="IPR018228">
    <property type="entry name" value="DNase_TatD-rel_CS"/>
</dbReference>
<sequence length="257" mass="28281">MTLVDSHCHLDDEKFDADREQVMERALAAGVETMMAIGTGGELDVAIRQAERYPFIYATIGVHPHDASKATEETYARLRDLSAHPKVLAIGEIGLDYHYDFSPRDVQREVFDRQLEIAALAAKPIVIHTREAWEDTVAQVASLPHGGIMHCFTGDEAQAREALALGFHLSFGGVLTFPKAESVRQAARITPDDRLLVETDCPYLAPVPHRGKRNEPAFVVETARRLAAVRGTTIDAIAGITSRNFRSLCLHAPMANS</sequence>
<dbReference type="PROSITE" id="PS01090">
    <property type="entry name" value="TATD_2"/>
    <property type="match status" value="1"/>
</dbReference>
<dbReference type="PROSITE" id="PS01137">
    <property type="entry name" value="TATD_1"/>
    <property type="match status" value="1"/>
</dbReference>
<evidence type="ECO:0000256" key="4">
    <source>
        <dbReference type="PIRSR" id="PIRSR005902-1"/>
    </source>
</evidence>
<comment type="similarity">
    <text evidence="1">Belongs to the metallo-dependent hydrolases superfamily. TatD-type hydrolase family.</text>
</comment>
<dbReference type="InterPro" id="IPR001130">
    <property type="entry name" value="TatD-like"/>
</dbReference>
<name>Q021Q0_SOLUE</name>
<feature type="binding site" evidence="4">
    <location>
        <position position="7"/>
    </location>
    <ligand>
        <name>a divalent metal cation</name>
        <dbReference type="ChEBI" id="CHEBI:60240"/>
        <label>1</label>
    </ligand>
</feature>
<protein>
    <submittedName>
        <fullName evidence="5">Hydrolase, TatD family</fullName>
    </submittedName>
</protein>
<proteinExistence type="inferred from homology"/>
<dbReference type="InterPro" id="IPR032466">
    <property type="entry name" value="Metal_Hydrolase"/>
</dbReference>
<dbReference type="PIRSF" id="PIRSF005902">
    <property type="entry name" value="DNase_TatD"/>
    <property type="match status" value="1"/>
</dbReference>
<dbReference type="PANTHER" id="PTHR46124:SF2">
    <property type="entry name" value="D-AMINOACYL-TRNA DEACYLASE"/>
    <property type="match status" value="1"/>
</dbReference>
<dbReference type="FunFam" id="3.20.20.140:FF:000005">
    <property type="entry name" value="TatD family hydrolase"/>
    <property type="match status" value="1"/>
</dbReference>
<dbReference type="GO" id="GO:0005829">
    <property type="term" value="C:cytosol"/>
    <property type="evidence" value="ECO:0007669"/>
    <property type="project" value="TreeGrafter"/>
</dbReference>
<dbReference type="Pfam" id="PF01026">
    <property type="entry name" value="TatD_DNase"/>
    <property type="match status" value="1"/>
</dbReference>
<dbReference type="GO" id="GO:0016788">
    <property type="term" value="F:hydrolase activity, acting on ester bonds"/>
    <property type="evidence" value="ECO:0007669"/>
    <property type="project" value="InterPro"/>
</dbReference>
<evidence type="ECO:0000256" key="1">
    <source>
        <dbReference type="ARBA" id="ARBA00009275"/>
    </source>
</evidence>
<dbReference type="HOGENOM" id="CLU_031506_4_2_0"/>
<accession>Q021Q0</accession>
<keyword evidence="3 5" id="KW-0378">Hydrolase</keyword>
<feature type="binding site" evidence="4">
    <location>
        <position position="150"/>
    </location>
    <ligand>
        <name>a divalent metal cation</name>
        <dbReference type="ChEBI" id="CHEBI:60240"/>
        <label>2</label>
    </ligand>
</feature>
<evidence type="ECO:0000256" key="3">
    <source>
        <dbReference type="ARBA" id="ARBA00022801"/>
    </source>
</evidence>
<dbReference type="PROSITE" id="PS01091">
    <property type="entry name" value="TATD_3"/>
    <property type="match status" value="1"/>
</dbReference>
<dbReference type="EMBL" id="CP000473">
    <property type="protein sequence ID" value="ABJ84325.1"/>
    <property type="molecule type" value="Genomic_DNA"/>
</dbReference>
<feature type="binding site" evidence="4">
    <location>
        <position position="200"/>
    </location>
    <ligand>
        <name>a divalent metal cation</name>
        <dbReference type="ChEBI" id="CHEBI:60240"/>
        <label>1</label>
    </ligand>
</feature>
<dbReference type="eggNOG" id="COG0084">
    <property type="taxonomic scope" value="Bacteria"/>
</dbReference>
<dbReference type="Gene3D" id="3.20.20.140">
    <property type="entry name" value="Metal-dependent hydrolases"/>
    <property type="match status" value="1"/>
</dbReference>
<reference evidence="5" key="1">
    <citation type="submission" date="2006-10" db="EMBL/GenBank/DDBJ databases">
        <title>Complete sequence of Solibacter usitatus Ellin6076.</title>
        <authorList>
            <consortium name="US DOE Joint Genome Institute"/>
            <person name="Copeland A."/>
            <person name="Lucas S."/>
            <person name="Lapidus A."/>
            <person name="Barry K."/>
            <person name="Detter J.C."/>
            <person name="Glavina del Rio T."/>
            <person name="Hammon N."/>
            <person name="Israni S."/>
            <person name="Dalin E."/>
            <person name="Tice H."/>
            <person name="Pitluck S."/>
            <person name="Thompson L.S."/>
            <person name="Brettin T."/>
            <person name="Bruce D."/>
            <person name="Han C."/>
            <person name="Tapia R."/>
            <person name="Gilna P."/>
            <person name="Schmutz J."/>
            <person name="Larimer F."/>
            <person name="Land M."/>
            <person name="Hauser L."/>
            <person name="Kyrpides N."/>
            <person name="Mikhailova N."/>
            <person name="Janssen P.H."/>
            <person name="Kuske C.R."/>
            <person name="Richardson P."/>
        </authorList>
    </citation>
    <scope>NUCLEOTIDE SEQUENCE</scope>
    <source>
        <strain evidence="5">Ellin6076</strain>
    </source>
</reference>
<organism evidence="5">
    <name type="scientific">Solibacter usitatus (strain Ellin6076)</name>
    <dbReference type="NCBI Taxonomy" id="234267"/>
    <lineage>
        <taxon>Bacteria</taxon>
        <taxon>Pseudomonadati</taxon>
        <taxon>Acidobacteriota</taxon>
        <taxon>Terriglobia</taxon>
        <taxon>Bryobacterales</taxon>
        <taxon>Solibacteraceae</taxon>
        <taxon>Candidatus Solibacter</taxon>
    </lineage>
</organism>
<dbReference type="GO" id="GO:0004536">
    <property type="term" value="F:DNA nuclease activity"/>
    <property type="evidence" value="ECO:0007669"/>
    <property type="project" value="InterPro"/>
</dbReference>
<evidence type="ECO:0000313" key="5">
    <source>
        <dbReference type="EMBL" id="ABJ84325.1"/>
    </source>
</evidence>
<dbReference type="NCBIfam" id="TIGR00010">
    <property type="entry name" value="YchF/TatD family DNA exonuclease"/>
    <property type="match status" value="1"/>
</dbReference>
<feature type="binding site" evidence="4">
    <location>
        <position position="92"/>
    </location>
    <ligand>
        <name>a divalent metal cation</name>
        <dbReference type="ChEBI" id="CHEBI:60240"/>
        <label>1</label>
    </ligand>
</feature>
<keyword evidence="2 4" id="KW-0479">Metal-binding</keyword>
<dbReference type="InterPro" id="IPR015991">
    <property type="entry name" value="TatD/YcfH-like"/>
</dbReference>
<evidence type="ECO:0000256" key="2">
    <source>
        <dbReference type="ARBA" id="ARBA00022723"/>
    </source>
</evidence>
<dbReference type="FunCoup" id="Q021Q0">
    <property type="interactions" value="527"/>
</dbReference>
<dbReference type="InParanoid" id="Q021Q0"/>
<dbReference type="STRING" id="234267.Acid_3352"/>
<dbReference type="GO" id="GO:0046872">
    <property type="term" value="F:metal ion binding"/>
    <property type="evidence" value="ECO:0007669"/>
    <property type="project" value="UniProtKB-KW"/>
</dbReference>
<dbReference type="KEGG" id="sus:Acid_3352"/>
<feature type="binding site" evidence="4">
    <location>
        <position position="128"/>
    </location>
    <ligand>
        <name>a divalent metal cation</name>
        <dbReference type="ChEBI" id="CHEBI:60240"/>
        <label>2</label>
    </ligand>
</feature>
<dbReference type="AlphaFoldDB" id="Q021Q0"/>
<feature type="binding site" evidence="4">
    <location>
        <position position="9"/>
    </location>
    <ligand>
        <name>a divalent metal cation</name>
        <dbReference type="ChEBI" id="CHEBI:60240"/>
        <label>1</label>
    </ligand>
</feature>
<dbReference type="SUPFAM" id="SSF51556">
    <property type="entry name" value="Metallo-dependent hydrolases"/>
    <property type="match status" value="1"/>
</dbReference>
<dbReference type="CDD" id="cd01310">
    <property type="entry name" value="TatD_DNAse"/>
    <property type="match status" value="1"/>
</dbReference>